<dbReference type="Pfam" id="PF13560">
    <property type="entry name" value="HTH_31"/>
    <property type="match status" value="1"/>
</dbReference>
<dbReference type="CDD" id="cd00093">
    <property type="entry name" value="HTH_XRE"/>
    <property type="match status" value="1"/>
</dbReference>
<dbReference type="GO" id="GO:0003677">
    <property type="term" value="F:DNA binding"/>
    <property type="evidence" value="ECO:0007669"/>
    <property type="project" value="UniProtKB-KW"/>
</dbReference>
<dbReference type="EMBL" id="JAAVJD010000004">
    <property type="protein sequence ID" value="NJQ04311.1"/>
    <property type="molecule type" value="Genomic_DNA"/>
</dbReference>
<dbReference type="InterPro" id="IPR001387">
    <property type="entry name" value="Cro/C1-type_HTH"/>
</dbReference>
<comment type="caution">
    <text evidence="3">The sequence shown here is derived from an EMBL/GenBank/DDBJ whole genome shotgun (WGS) entry which is preliminary data.</text>
</comment>
<dbReference type="RefSeq" id="WP_167967604.1">
    <property type="nucleotide sequence ID" value="NZ_BHZG01000019.1"/>
</dbReference>
<dbReference type="InterPro" id="IPR050807">
    <property type="entry name" value="TransReg_Diox_bact_type"/>
</dbReference>
<dbReference type="Gene3D" id="1.10.260.40">
    <property type="entry name" value="lambda repressor-like DNA-binding domains"/>
    <property type="match status" value="1"/>
</dbReference>
<gene>
    <name evidence="3" type="ORF">HCN56_01635</name>
</gene>
<dbReference type="GO" id="GO:0005829">
    <property type="term" value="C:cytosol"/>
    <property type="evidence" value="ECO:0007669"/>
    <property type="project" value="TreeGrafter"/>
</dbReference>
<dbReference type="SMART" id="SM00530">
    <property type="entry name" value="HTH_XRE"/>
    <property type="match status" value="1"/>
</dbReference>
<accession>A0A7X6CXB4</accession>
<sequence length="78" mass="8487">MPADQPSARVLAYRVAVGVRVREAREWANLTQEGLAHAAGLSRDTIVRVELGTRTARLDWLVQIADALDVPPASLLPD</sequence>
<dbReference type="PANTHER" id="PTHR46797">
    <property type="entry name" value="HTH-TYPE TRANSCRIPTIONAL REGULATOR"/>
    <property type="match status" value="1"/>
</dbReference>
<evidence type="ECO:0000313" key="3">
    <source>
        <dbReference type="EMBL" id="NJQ04311.1"/>
    </source>
</evidence>
<dbReference type="GO" id="GO:0003700">
    <property type="term" value="F:DNA-binding transcription factor activity"/>
    <property type="evidence" value="ECO:0007669"/>
    <property type="project" value="TreeGrafter"/>
</dbReference>
<organism evidence="3 4">
    <name type="scientific">Streptomyces lonarensis</name>
    <dbReference type="NCBI Taxonomy" id="700599"/>
    <lineage>
        <taxon>Bacteria</taxon>
        <taxon>Bacillati</taxon>
        <taxon>Actinomycetota</taxon>
        <taxon>Actinomycetes</taxon>
        <taxon>Kitasatosporales</taxon>
        <taxon>Streptomycetaceae</taxon>
        <taxon>Streptomyces</taxon>
    </lineage>
</organism>
<keyword evidence="4" id="KW-1185">Reference proteome</keyword>
<dbReference type="PANTHER" id="PTHR46797:SF1">
    <property type="entry name" value="METHYLPHOSPHONATE SYNTHASE"/>
    <property type="match status" value="1"/>
</dbReference>
<dbReference type="PROSITE" id="PS50943">
    <property type="entry name" value="HTH_CROC1"/>
    <property type="match status" value="1"/>
</dbReference>
<keyword evidence="1" id="KW-0238">DNA-binding</keyword>
<name>A0A7X6CXB4_9ACTN</name>
<reference evidence="3 4" key="1">
    <citation type="submission" date="2020-03" db="EMBL/GenBank/DDBJ databases">
        <title>Draft genome of Streptomyces sp. ventii, isolated from the Axial Seamount in the Pacific Ocean, and resequencing of the two type strains Streptomyces lonarensis strain NCL 716 and Streptomyces bohaiensis strain 11A07.</title>
        <authorList>
            <person name="Loughran R.M."/>
            <person name="Pfannmuller K.M."/>
            <person name="Wasson B.J."/>
            <person name="Deadmond M.C."/>
            <person name="Paddock B.E."/>
            <person name="Koyack M.J."/>
            <person name="Gallegos D.A."/>
            <person name="Mitchell E.A."/>
            <person name="Ushijima B."/>
            <person name="Saw J.H."/>
            <person name="Mcphail K.L."/>
            <person name="Videau P."/>
        </authorList>
    </citation>
    <scope>NUCLEOTIDE SEQUENCE [LARGE SCALE GENOMIC DNA]</scope>
    <source>
        <strain evidence="3 4">NCL716</strain>
    </source>
</reference>
<evidence type="ECO:0000256" key="1">
    <source>
        <dbReference type="ARBA" id="ARBA00023125"/>
    </source>
</evidence>
<dbReference type="SUPFAM" id="SSF47413">
    <property type="entry name" value="lambda repressor-like DNA-binding domains"/>
    <property type="match status" value="1"/>
</dbReference>
<evidence type="ECO:0000259" key="2">
    <source>
        <dbReference type="PROSITE" id="PS50943"/>
    </source>
</evidence>
<evidence type="ECO:0000313" key="4">
    <source>
        <dbReference type="Proteomes" id="UP000578686"/>
    </source>
</evidence>
<proteinExistence type="predicted"/>
<dbReference type="Proteomes" id="UP000578686">
    <property type="component" value="Unassembled WGS sequence"/>
</dbReference>
<feature type="domain" description="HTH cro/C1-type" evidence="2">
    <location>
        <begin position="21"/>
        <end position="75"/>
    </location>
</feature>
<dbReference type="AlphaFoldDB" id="A0A7X6CXB4"/>
<protein>
    <submittedName>
        <fullName evidence="3">Helix-turn-helix transcriptional regulator</fullName>
    </submittedName>
</protein>
<dbReference type="InterPro" id="IPR010982">
    <property type="entry name" value="Lambda_DNA-bd_dom_sf"/>
</dbReference>